<sequence length="43" mass="4753">MSGKCGFADRLGQGRCTFGSENAVLLTTLVRKDAVWDAKVRFF</sequence>
<dbReference type="STRING" id="561180.BIFGAL_04158"/>
<evidence type="ECO:0000313" key="1">
    <source>
        <dbReference type="EMBL" id="EFA22397.1"/>
    </source>
</evidence>
<accession>D1NWB1</accession>
<evidence type="ECO:0000313" key="2">
    <source>
        <dbReference type="Proteomes" id="UP000003656"/>
    </source>
</evidence>
<reference evidence="1 2" key="1">
    <citation type="submission" date="2009-11" db="EMBL/GenBank/DDBJ databases">
        <authorList>
            <person name="Weinstock G."/>
            <person name="Sodergren E."/>
            <person name="Clifton S."/>
            <person name="Fulton L."/>
            <person name="Fulton B."/>
            <person name="Courtney L."/>
            <person name="Fronick C."/>
            <person name="Harrison M."/>
            <person name="Strong C."/>
            <person name="Farmer C."/>
            <person name="Delahaunty K."/>
            <person name="Markovic C."/>
            <person name="Hall O."/>
            <person name="Minx P."/>
            <person name="Tomlinson C."/>
            <person name="Mitreva M."/>
            <person name="Nelson J."/>
            <person name="Hou S."/>
            <person name="Wollam A."/>
            <person name="Pepin K.H."/>
            <person name="Johnson M."/>
            <person name="Bhonagiri V."/>
            <person name="Nash W.E."/>
            <person name="Warren W."/>
            <person name="Chinwalla A."/>
            <person name="Mardis E.R."/>
            <person name="Wilson R.K."/>
        </authorList>
    </citation>
    <scope>NUCLEOTIDE SEQUENCE [LARGE SCALE GENOMIC DNA]</scope>
    <source>
        <strain evidence="1 2">DSM 20093</strain>
    </source>
</reference>
<comment type="caution">
    <text evidence="1">The sequence shown here is derived from an EMBL/GenBank/DDBJ whole genome shotgun (WGS) entry which is preliminary data.</text>
</comment>
<organism evidence="1 2">
    <name type="scientific">Bifidobacterium gallicum DSM 20093 = LMG 11596</name>
    <dbReference type="NCBI Taxonomy" id="561180"/>
    <lineage>
        <taxon>Bacteria</taxon>
        <taxon>Bacillati</taxon>
        <taxon>Actinomycetota</taxon>
        <taxon>Actinomycetes</taxon>
        <taxon>Bifidobacteriales</taxon>
        <taxon>Bifidobacteriaceae</taxon>
        <taxon>Bifidobacterium</taxon>
    </lineage>
</organism>
<proteinExistence type="predicted"/>
<protein>
    <submittedName>
        <fullName evidence="1">Uncharacterized protein</fullName>
    </submittedName>
</protein>
<dbReference type="EMBL" id="ABXB03000004">
    <property type="protein sequence ID" value="EFA22397.1"/>
    <property type="molecule type" value="Genomic_DNA"/>
</dbReference>
<name>D1NWB1_9BIFI</name>
<gene>
    <name evidence="1" type="ORF">BIFGAL_04158</name>
</gene>
<dbReference type="Proteomes" id="UP000003656">
    <property type="component" value="Unassembled WGS sequence"/>
</dbReference>
<dbReference type="AlphaFoldDB" id="D1NWB1"/>